<dbReference type="Proteomes" id="UP001597114">
    <property type="component" value="Unassembled WGS sequence"/>
</dbReference>
<keyword evidence="1" id="KW-0812">Transmembrane</keyword>
<dbReference type="EMBL" id="JBHUCO010000015">
    <property type="protein sequence ID" value="MFD1519000.1"/>
    <property type="molecule type" value="Genomic_DNA"/>
</dbReference>
<feature type="transmembrane region" description="Helical" evidence="1">
    <location>
        <begin position="28"/>
        <end position="46"/>
    </location>
</feature>
<sequence>MSTKWPSNYYSSSDPLSGKLSQKWYRYVLFRFGPVLVAGMLVAAVSANQPDVYMLAALLLGILHAASTSIRSLASAAFRSQLTLRQALVDTVIFLMSIAVAVAGGILSTGFRQYIPGFDKYVEVLLTGVVAALAYSYINKWTTSSQGAMPPAGDLLKSIPREHIAITVRLAAQQRVDRELALAILISENMQRPGWMRQLEWASGKASKTHGPFQNVTTRSATTEESIEKAMRDLRGTVLPRQNGGYPLQGRLQYSIEKHNKSRVFVEFCESVFSLLTSEVYPMSATTGADGSPTLRVISRKRVADKWVVLGDMSDDVIMLLALAHGDSAQPLGVVLLPGKYGRRVWRVEATVDDIQIDVRVAAASNPDLVNPASSLDISL</sequence>
<protein>
    <submittedName>
        <fullName evidence="2">Uncharacterized protein</fullName>
    </submittedName>
</protein>
<keyword evidence="1" id="KW-0472">Membrane</keyword>
<organism evidence="2 3">
    <name type="scientific">Pseudonocardia yunnanensis</name>
    <dbReference type="NCBI Taxonomy" id="58107"/>
    <lineage>
        <taxon>Bacteria</taxon>
        <taxon>Bacillati</taxon>
        <taxon>Actinomycetota</taxon>
        <taxon>Actinomycetes</taxon>
        <taxon>Pseudonocardiales</taxon>
        <taxon>Pseudonocardiaceae</taxon>
        <taxon>Pseudonocardia</taxon>
    </lineage>
</organism>
<evidence type="ECO:0000256" key="1">
    <source>
        <dbReference type="SAM" id="Phobius"/>
    </source>
</evidence>
<feature type="transmembrane region" description="Helical" evidence="1">
    <location>
        <begin position="91"/>
        <end position="115"/>
    </location>
</feature>
<dbReference type="RefSeq" id="WP_344718381.1">
    <property type="nucleotide sequence ID" value="NZ_BAAAUS010000001.1"/>
</dbReference>
<dbReference type="SUPFAM" id="SSF103473">
    <property type="entry name" value="MFS general substrate transporter"/>
    <property type="match status" value="1"/>
</dbReference>
<feature type="transmembrane region" description="Helical" evidence="1">
    <location>
        <begin position="52"/>
        <end position="70"/>
    </location>
</feature>
<reference evidence="3" key="1">
    <citation type="journal article" date="2019" name="Int. J. Syst. Evol. Microbiol.">
        <title>The Global Catalogue of Microorganisms (GCM) 10K type strain sequencing project: providing services to taxonomists for standard genome sequencing and annotation.</title>
        <authorList>
            <consortium name="The Broad Institute Genomics Platform"/>
            <consortium name="The Broad Institute Genome Sequencing Center for Infectious Disease"/>
            <person name="Wu L."/>
            <person name="Ma J."/>
        </authorList>
    </citation>
    <scope>NUCLEOTIDE SEQUENCE [LARGE SCALE GENOMIC DNA]</scope>
    <source>
        <strain evidence="3">CCM 7043</strain>
    </source>
</reference>
<gene>
    <name evidence="2" type="ORF">ACFSJD_16010</name>
</gene>
<comment type="caution">
    <text evidence="2">The sequence shown here is derived from an EMBL/GenBank/DDBJ whole genome shotgun (WGS) entry which is preliminary data.</text>
</comment>
<name>A0ABW4EXH0_9PSEU</name>
<keyword evidence="1" id="KW-1133">Transmembrane helix</keyword>
<proteinExistence type="predicted"/>
<dbReference type="InterPro" id="IPR036259">
    <property type="entry name" value="MFS_trans_sf"/>
</dbReference>
<evidence type="ECO:0000313" key="2">
    <source>
        <dbReference type="EMBL" id="MFD1519000.1"/>
    </source>
</evidence>
<accession>A0ABW4EXH0</accession>
<evidence type="ECO:0000313" key="3">
    <source>
        <dbReference type="Proteomes" id="UP001597114"/>
    </source>
</evidence>
<keyword evidence="3" id="KW-1185">Reference proteome</keyword>